<evidence type="ECO:0000256" key="1">
    <source>
        <dbReference type="ARBA" id="ARBA00000185"/>
    </source>
</evidence>
<proteinExistence type="inferred from homology"/>
<feature type="domain" description="Topo IIA-type catalytic" evidence="11">
    <location>
        <begin position="34"/>
        <end position="533"/>
    </location>
</feature>
<dbReference type="InterPro" id="IPR006691">
    <property type="entry name" value="GyrA/parC_rep"/>
</dbReference>
<dbReference type="NCBIfam" id="NF004043">
    <property type="entry name" value="PRK05560.1"/>
    <property type="match status" value="1"/>
</dbReference>
<dbReference type="GO" id="GO:0005737">
    <property type="term" value="C:cytoplasm"/>
    <property type="evidence" value="ECO:0007669"/>
    <property type="project" value="UniProtKB-SubCell"/>
</dbReference>
<evidence type="ECO:0000256" key="8">
    <source>
        <dbReference type="HAMAP-Rule" id="MF_01897"/>
    </source>
</evidence>
<evidence type="ECO:0000256" key="3">
    <source>
        <dbReference type="ARBA" id="ARBA00022741"/>
    </source>
</evidence>
<dbReference type="GO" id="GO:0009330">
    <property type="term" value="C:DNA topoisomerase type II (double strand cut, ATP-hydrolyzing) complex"/>
    <property type="evidence" value="ECO:0007669"/>
    <property type="project" value="TreeGrafter"/>
</dbReference>
<comment type="subcellular location">
    <subcellularLocation>
        <location evidence="8">Cytoplasm</location>
    </subcellularLocation>
</comment>
<comment type="catalytic activity">
    <reaction evidence="1 8 9">
        <text>ATP-dependent breakage, passage and rejoining of double-stranded DNA.</text>
        <dbReference type="EC" id="5.6.2.2"/>
    </reaction>
</comment>
<keyword evidence="7 8" id="KW-0413">Isomerase</keyword>
<dbReference type="GO" id="GO:0006265">
    <property type="term" value="P:DNA topological change"/>
    <property type="evidence" value="ECO:0007669"/>
    <property type="project" value="UniProtKB-UniRule"/>
</dbReference>
<dbReference type="GO" id="GO:0034335">
    <property type="term" value="F:DNA negative supercoiling activity"/>
    <property type="evidence" value="ECO:0007669"/>
    <property type="project" value="UniProtKB-ARBA"/>
</dbReference>
<dbReference type="GO" id="GO:0005694">
    <property type="term" value="C:chromosome"/>
    <property type="evidence" value="ECO:0007669"/>
    <property type="project" value="InterPro"/>
</dbReference>
<dbReference type="InterPro" id="IPR013760">
    <property type="entry name" value="Topo_IIA-like_dom_sf"/>
</dbReference>
<dbReference type="InterPro" id="IPR005743">
    <property type="entry name" value="GyrA"/>
</dbReference>
<keyword evidence="3 8" id="KW-0547">Nucleotide-binding</keyword>
<dbReference type="FunFam" id="2.120.10.90:FF:000005">
    <property type="entry name" value="DNA topoisomerase 4 subunit A"/>
    <property type="match status" value="1"/>
</dbReference>
<dbReference type="STRING" id="1792290.MSP8886_02132"/>
<dbReference type="GO" id="GO:0003677">
    <property type="term" value="F:DNA binding"/>
    <property type="evidence" value="ECO:0007669"/>
    <property type="project" value="UniProtKB-UniRule"/>
</dbReference>
<evidence type="ECO:0000256" key="6">
    <source>
        <dbReference type="ARBA" id="ARBA00023125"/>
    </source>
</evidence>
<evidence type="ECO:0000256" key="10">
    <source>
        <dbReference type="SAM" id="MobiDB-lite"/>
    </source>
</evidence>
<dbReference type="Gene3D" id="3.30.1360.40">
    <property type="match status" value="1"/>
</dbReference>
<dbReference type="PANTHER" id="PTHR43493:SF5">
    <property type="entry name" value="DNA GYRASE SUBUNIT A, CHLOROPLASTIC_MITOCHONDRIAL"/>
    <property type="match status" value="1"/>
</dbReference>
<protein>
    <recommendedName>
        <fullName evidence="8">DNA gyrase subunit A</fullName>
        <ecNumber evidence="8">5.6.2.2</ecNumber>
    </recommendedName>
</protein>
<dbReference type="InterPro" id="IPR050220">
    <property type="entry name" value="Type_II_DNA_Topoisomerases"/>
</dbReference>
<dbReference type="PROSITE" id="PS52040">
    <property type="entry name" value="TOPO_IIA"/>
    <property type="match status" value="1"/>
</dbReference>
<dbReference type="HAMAP" id="MF_01897">
    <property type="entry name" value="GyrA"/>
    <property type="match status" value="1"/>
</dbReference>
<name>A0A1A8TES5_9GAMM</name>
<keyword evidence="5 8" id="KW-0799">Topoisomerase</keyword>
<evidence type="ECO:0000313" key="12">
    <source>
        <dbReference type="EMBL" id="SBS31474.1"/>
    </source>
</evidence>
<dbReference type="FunFam" id="3.90.199.10:FF:000001">
    <property type="entry name" value="DNA gyrase subunit A"/>
    <property type="match status" value="1"/>
</dbReference>
<keyword evidence="8" id="KW-0963">Cytoplasm</keyword>
<comment type="subunit">
    <text evidence="8">Heterotetramer, composed of two GyrA and two GyrB chains. In the heterotetramer, GyrA contains the active site tyrosine that forms a transient covalent intermediate with DNA, while GyrB binds cofactors and catalyzes ATP hydrolysis.</text>
</comment>
<dbReference type="InterPro" id="IPR013757">
    <property type="entry name" value="Topo_IIA_A_a_sf"/>
</dbReference>
<feature type="region of interest" description="Disordered" evidence="10">
    <location>
        <begin position="855"/>
        <end position="898"/>
    </location>
</feature>
<dbReference type="Gene3D" id="3.90.199.10">
    <property type="entry name" value="Topoisomerase II, domain 5"/>
    <property type="match status" value="1"/>
</dbReference>
<keyword evidence="4 8" id="KW-0067">ATP-binding</keyword>
<feature type="short sequence motif" description="GyrA-box" evidence="8">
    <location>
        <begin position="560"/>
        <end position="566"/>
    </location>
</feature>
<dbReference type="Gene3D" id="2.120.10.90">
    <property type="entry name" value="DNA gyrase/topoisomerase IV, subunit A, C-terminal"/>
    <property type="match status" value="1"/>
</dbReference>
<evidence type="ECO:0000256" key="2">
    <source>
        <dbReference type="ARBA" id="ARBA00008263"/>
    </source>
</evidence>
<dbReference type="Gene3D" id="1.10.268.10">
    <property type="entry name" value="Topoisomerase, domain 3"/>
    <property type="match status" value="1"/>
</dbReference>
<dbReference type="InterPro" id="IPR035516">
    <property type="entry name" value="Gyrase/topoIV_suA_C"/>
</dbReference>
<dbReference type="InterPro" id="IPR002205">
    <property type="entry name" value="Topo_IIA_dom_A"/>
</dbReference>
<comment type="function">
    <text evidence="8">A type II topoisomerase that negatively supercoils closed circular double-stranded (ds) DNA in an ATP-dependent manner to modulate DNA topology and maintain chromosomes in an underwound state. Negative supercoiling favors strand separation, and DNA replication, transcription, recombination and repair, all of which involve strand separation. Also able to catalyze the interconversion of other topological isomers of dsDNA rings, including catenanes and knotted rings. Type II topoisomerases break and join 2 DNA strands simultaneously in an ATP-dependent manner.</text>
</comment>
<organism evidence="12 13">
    <name type="scientific">Marinomonas spartinae</name>
    <dbReference type="NCBI Taxonomy" id="1792290"/>
    <lineage>
        <taxon>Bacteria</taxon>
        <taxon>Pseudomonadati</taxon>
        <taxon>Pseudomonadota</taxon>
        <taxon>Gammaproteobacteria</taxon>
        <taxon>Oceanospirillales</taxon>
        <taxon>Oceanospirillaceae</taxon>
        <taxon>Marinomonas</taxon>
    </lineage>
</organism>
<dbReference type="AlphaFoldDB" id="A0A1A8TES5"/>
<dbReference type="InterPro" id="IPR013758">
    <property type="entry name" value="Topo_IIA_A/C_ab"/>
</dbReference>
<dbReference type="GO" id="GO:0005524">
    <property type="term" value="F:ATP binding"/>
    <property type="evidence" value="ECO:0007669"/>
    <property type="project" value="UniProtKB-UniRule"/>
</dbReference>
<comment type="similarity">
    <text evidence="2 8">Belongs to the type II topoisomerase GyrA/ParC subunit family.</text>
</comment>
<evidence type="ECO:0000259" key="11">
    <source>
        <dbReference type="PROSITE" id="PS52040"/>
    </source>
</evidence>
<accession>A0A1A8TES5</accession>
<comment type="miscellaneous">
    <text evidence="8">Few gyrases are as efficient as E.coli at forming negative supercoils. Not all organisms have 2 type II topoisomerases; in organisms with a single type II topoisomerase this enzyme also has to decatenate newly replicated chromosomes.</text>
</comment>
<dbReference type="CDD" id="cd00187">
    <property type="entry name" value="TOP4c"/>
    <property type="match status" value="1"/>
</dbReference>
<dbReference type="OrthoDB" id="9806486at2"/>
<evidence type="ECO:0000256" key="4">
    <source>
        <dbReference type="ARBA" id="ARBA00022840"/>
    </source>
</evidence>
<dbReference type="EC" id="5.6.2.2" evidence="8"/>
<dbReference type="Pfam" id="PF00521">
    <property type="entry name" value="DNA_topoisoIV"/>
    <property type="match status" value="1"/>
</dbReference>
<dbReference type="Pfam" id="PF03989">
    <property type="entry name" value="DNA_gyraseA_C"/>
    <property type="match status" value="6"/>
</dbReference>
<dbReference type="SUPFAM" id="SSF56719">
    <property type="entry name" value="Type II DNA topoisomerase"/>
    <property type="match status" value="1"/>
</dbReference>
<evidence type="ECO:0000256" key="9">
    <source>
        <dbReference type="PROSITE-ProRule" id="PRU01384"/>
    </source>
</evidence>
<dbReference type="RefSeq" id="WP_067016197.1">
    <property type="nucleotide sequence ID" value="NZ_FLOB01000004.1"/>
</dbReference>
<sequence length="898" mass="99062">MGELAKEIIPVSIENELKGSYLDYAMSVIVGRALPDVRDGLKPVHRRVLFAMNELKNDWNKAYKKSARIVGDVIGKYHPHGDVAVYDTIVRMAQPFSMRYTLIDGQGNFGSVDGDSAAAMRYTEIRMEKISHHLLMDLEKETVDFVPNYDGTEFMPSVLPSRVPGLLVNGSAGIAVGMATNIPPHNLGEVIDGCLALIDNAEVTIEELMEHIPGPDFPTAAFINGRAGIVEAYKTGRGRIYMRARHHIEDMEKGNRQSIVFTEIPYQLNKAKVIEKIAELVKDKKLEGISELRDESDKEGMRIVVELRRGENPDVVVNNIFTQTQLQSVFGINMVALVDGRPQLLNLKQILECFVKHRREVVTRRTIYELRKARERGHILEGLAVALANIDRVIELIRTSPSSAEAKEKLVTEAWQPGDVVAMLERAGSDACRPDDLDERYGFVDGIYHLSPEQAQAILDLRLHRLTGLEHEKLMGEYRSLIDVIAELLYILSNPDRLMEVIREELEEVRDSFGDVRRTEILTSRQDLTIADLIDEAPMVVTISDTGYAKSQPLEEYKAQRRGGRGKSASAMKDEDHISHLLVTSSHDTVMLFTNFGKVYWLRVFEIPVASRNSKGRPIVNLLPLAEGEYISALLPLTAPEKSDSEADDEEATQEASSYIFMATANGTVKKTAMEHFARPRSTGLIALSLDETDALVGVAQTSGNDDIMLVSSSGKTIRFNEGDVRAMGRTAAGVRGIRLAESAKVVSLIVPQQGTAVLMACENGYGKRTMIDDFPVYGRGGQGVIGIQVSERNGPVVGATQVDETDEIILITDQGTLVRTRVSEVSCQGRNTQGVTLIRLTNDEHLVGVVRVVEDDESDLPSDDAPADVEPKDEDAPEGDGEEPAALDPDAQEDGAE</sequence>
<gene>
    <name evidence="8 12" type="primary">gyrA</name>
    <name evidence="12" type="ORF">MSP8886_02132</name>
</gene>
<dbReference type="SUPFAM" id="SSF101904">
    <property type="entry name" value="GyrA/ParC C-terminal domain-like"/>
    <property type="match status" value="1"/>
</dbReference>
<dbReference type="SMART" id="SM00434">
    <property type="entry name" value="TOP4c"/>
    <property type="match status" value="1"/>
</dbReference>
<dbReference type="EMBL" id="FLOB01000004">
    <property type="protein sequence ID" value="SBS31474.1"/>
    <property type="molecule type" value="Genomic_DNA"/>
</dbReference>
<keyword evidence="6 8" id="KW-0238">DNA-binding</keyword>
<dbReference type="Proteomes" id="UP000092544">
    <property type="component" value="Unassembled WGS sequence"/>
</dbReference>
<feature type="active site" description="O-(5'-phospho-DNA)-tyrosine intermediate" evidence="8 9">
    <location>
        <position position="122"/>
    </location>
</feature>
<evidence type="ECO:0000256" key="5">
    <source>
        <dbReference type="ARBA" id="ARBA00023029"/>
    </source>
</evidence>
<evidence type="ECO:0000313" key="13">
    <source>
        <dbReference type="Proteomes" id="UP000092544"/>
    </source>
</evidence>
<dbReference type="NCBIfam" id="TIGR01063">
    <property type="entry name" value="gyrA"/>
    <property type="match status" value="1"/>
</dbReference>
<dbReference type="GO" id="GO:0006261">
    <property type="term" value="P:DNA-templated DNA replication"/>
    <property type="evidence" value="ECO:0007669"/>
    <property type="project" value="UniProtKB-UniRule"/>
</dbReference>
<reference evidence="12 13" key="1">
    <citation type="submission" date="2016-06" db="EMBL/GenBank/DDBJ databases">
        <authorList>
            <person name="Kjaerup R.B."/>
            <person name="Dalgaard T.S."/>
            <person name="Juul-Madsen H.R."/>
        </authorList>
    </citation>
    <scope>NUCLEOTIDE SEQUENCE [LARGE SCALE GENOMIC DNA]</scope>
    <source>
        <strain evidence="12 13">CECT 8886</strain>
    </source>
</reference>
<dbReference type="NCBIfam" id="NF004044">
    <property type="entry name" value="PRK05561.1"/>
    <property type="match status" value="1"/>
</dbReference>
<dbReference type="PANTHER" id="PTHR43493">
    <property type="entry name" value="DNA GYRASE/TOPOISOMERASE SUBUNIT A"/>
    <property type="match status" value="1"/>
</dbReference>
<dbReference type="FunFam" id="3.30.1360.40:FF:000002">
    <property type="entry name" value="DNA gyrase subunit A"/>
    <property type="match status" value="1"/>
</dbReference>
<keyword evidence="13" id="KW-1185">Reference proteome</keyword>
<evidence type="ECO:0000256" key="7">
    <source>
        <dbReference type="ARBA" id="ARBA00023235"/>
    </source>
</evidence>